<evidence type="ECO:0000256" key="5">
    <source>
        <dbReference type="ARBA" id="ARBA00023136"/>
    </source>
</evidence>
<keyword evidence="7" id="KW-0449">Lipoprotein</keyword>
<comment type="caution">
    <text evidence="10">The sequence shown here is derived from an EMBL/GenBank/DDBJ whole genome shotgun (WGS) entry which is preliminary data.</text>
</comment>
<evidence type="ECO:0000313" key="10">
    <source>
        <dbReference type="EMBL" id="MBU5677256.1"/>
    </source>
</evidence>
<gene>
    <name evidence="10" type="ORF">KQI88_12615</name>
</gene>
<dbReference type="InterPro" id="IPR057336">
    <property type="entry name" value="GerAC_N"/>
</dbReference>
<proteinExistence type="inferred from homology"/>
<dbReference type="Proteomes" id="UP000779508">
    <property type="component" value="Unassembled WGS sequence"/>
</dbReference>
<dbReference type="EMBL" id="JAHLQK010000004">
    <property type="protein sequence ID" value="MBU5677256.1"/>
    <property type="molecule type" value="Genomic_DNA"/>
</dbReference>
<feature type="domain" description="Spore germination protein N-terminal" evidence="9">
    <location>
        <begin position="28"/>
        <end position="201"/>
    </location>
</feature>
<evidence type="ECO:0000256" key="2">
    <source>
        <dbReference type="ARBA" id="ARBA00007886"/>
    </source>
</evidence>
<keyword evidence="6" id="KW-0564">Palmitate</keyword>
<comment type="similarity">
    <text evidence="2">Belongs to the GerABKC lipoprotein family.</text>
</comment>
<dbReference type="InterPro" id="IPR046953">
    <property type="entry name" value="Spore_GerAC-like_C"/>
</dbReference>
<dbReference type="Pfam" id="PF05504">
    <property type="entry name" value="Spore_GerAC"/>
    <property type="match status" value="1"/>
</dbReference>
<evidence type="ECO:0000256" key="6">
    <source>
        <dbReference type="ARBA" id="ARBA00023139"/>
    </source>
</evidence>
<dbReference type="PANTHER" id="PTHR35789:SF1">
    <property type="entry name" value="SPORE GERMINATION PROTEIN B3"/>
    <property type="match status" value="1"/>
</dbReference>
<evidence type="ECO:0000259" key="9">
    <source>
        <dbReference type="Pfam" id="PF25198"/>
    </source>
</evidence>
<keyword evidence="11" id="KW-1185">Reference proteome</keyword>
<dbReference type="InterPro" id="IPR008844">
    <property type="entry name" value="Spore_GerAC-like"/>
</dbReference>
<evidence type="ECO:0000313" key="11">
    <source>
        <dbReference type="Proteomes" id="UP000779508"/>
    </source>
</evidence>
<dbReference type="PANTHER" id="PTHR35789">
    <property type="entry name" value="SPORE GERMINATION PROTEIN B3"/>
    <property type="match status" value="1"/>
</dbReference>
<name>A0ABS6G437_9FIRM</name>
<keyword evidence="4" id="KW-0732">Signal</keyword>
<evidence type="ECO:0000259" key="8">
    <source>
        <dbReference type="Pfam" id="PF05504"/>
    </source>
</evidence>
<evidence type="ECO:0000256" key="3">
    <source>
        <dbReference type="ARBA" id="ARBA00022544"/>
    </source>
</evidence>
<comment type="subcellular location">
    <subcellularLocation>
        <location evidence="1">Membrane</location>
        <topology evidence="1">Lipid-anchor</topology>
    </subcellularLocation>
</comment>
<evidence type="ECO:0000256" key="1">
    <source>
        <dbReference type="ARBA" id="ARBA00004635"/>
    </source>
</evidence>
<organism evidence="10 11">
    <name type="scientific">Alkaliphilus flagellatus</name>
    <dbReference type="NCBI Taxonomy" id="2841507"/>
    <lineage>
        <taxon>Bacteria</taxon>
        <taxon>Bacillati</taxon>
        <taxon>Bacillota</taxon>
        <taxon>Clostridia</taxon>
        <taxon>Peptostreptococcales</taxon>
        <taxon>Natronincolaceae</taxon>
        <taxon>Alkaliphilus</taxon>
    </lineage>
</organism>
<accession>A0ABS6G437</accession>
<dbReference type="Pfam" id="PF25198">
    <property type="entry name" value="Spore_GerAC_N"/>
    <property type="match status" value="1"/>
</dbReference>
<reference evidence="10 11" key="1">
    <citation type="submission" date="2021-06" db="EMBL/GenBank/DDBJ databases">
        <authorList>
            <person name="Sun Q."/>
            <person name="Li D."/>
        </authorList>
    </citation>
    <scope>NUCLEOTIDE SEQUENCE [LARGE SCALE GENOMIC DNA]</scope>
    <source>
        <strain evidence="10 11">MSJ-5</strain>
    </source>
</reference>
<evidence type="ECO:0000256" key="4">
    <source>
        <dbReference type="ARBA" id="ARBA00022729"/>
    </source>
</evidence>
<evidence type="ECO:0000256" key="7">
    <source>
        <dbReference type="ARBA" id="ARBA00023288"/>
    </source>
</evidence>
<protein>
    <submittedName>
        <fullName evidence="10">Ger(X)C family spore germination protein</fullName>
    </submittedName>
</protein>
<keyword evidence="5" id="KW-0472">Membrane</keyword>
<dbReference type="PROSITE" id="PS51257">
    <property type="entry name" value="PROKAR_LIPOPROTEIN"/>
    <property type="match status" value="1"/>
</dbReference>
<keyword evidence="3" id="KW-0309">Germination</keyword>
<dbReference type="NCBIfam" id="TIGR02887">
    <property type="entry name" value="spore_ger_x_C"/>
    <property type="match status" value="1"/>
</dbReference>
<sequence length="392" mass="44777">MRSYSKKIFMFLAILLLCMSLIGCMHEQDLTHRAIIVGVGIDKAEDEEIELTLQIVNPSGLGLQQGGGRNIQPIWVNSTKGKTVYEAAREQLKAVNRRPFYSHIQVLVISEELAKEGIMDILDYFSRDYEVRLNSSVIIARGTTAKKVISAKSTLEDIPAIHLKEVLEDNLYSGVIRNINTFEMVKELNENILNTTIGVVKFKEGEEQELIKSMELEGTAIFKEDKLVGWLEKYETAGLLYIKNEIRDRVIGIKDPLNENKRVVIEQLRSNGKVRAKIENEKLKIHINIKAEGTIGEQQGENDLLMEKILKDLEREVANTIKEDIKKTVDIAQNQFQSDILGFGEEIRKKHLNYWREIEDNWDEIFPEVPVEIDVEFRITRSGLTGPPSKAR</sequence>
<dbReference type="RefSeq" id="WP_216417838.1">
    <property type="nucleotide sequence ID" value="NZ_JAHLQK010000004.1"/>
</dbReference>
<feature type="domain" description="Spore germination GerAC-like C-terminal" evidence="8">
    <location>
        <begin position="217"/>
        <end position="383"/>
    </location>
</feature>